<dbReference type="STRING" id="1344416.A0A138ZZ36"/>
<dbReference type="SUPFAM" id="SSF56112">
    <property type="entry name" value="Protein kinase-like (PK-like)"/>
    <property type="match status" value="1"/>
</dbReference>
<dbReference type="PROSITE" id="PS00108">
    <property type="entry name" value="PROTEIN_KINASE_ST"/>
    <property type="match status" value="1"/>
</dbReference>
<sequence>MHTLGSGAEGSVYLAIHLPTKKQYALKEVYKRGKGEARNTPPREIQILSNLYHPHLIALVDWFESKNHWHLIFELAQGGELLQRIVQKGWYRERDAAVVSATIINALAFLHDHHIVHRDLKTANLLFKEDSFNSPLVIVDFGISKVVDSESQLLTTYRVGTQYYQPPEVVKKTPYLGPPFDMWNTGEIDLVYTLLCGFNPFYNASPLDIDERIKKGNFDFPSPAWDNISDLAKDFIRALMAYEPEKRLTAKQALDHAWISKHCPAAYMTWLKAMNAELEKLEKEEDPELARAHEKEFAEAVKSWKGFKEVRHLSRNSATLQNVISE</sequence>
<accession>A0A138ZZ36</accession>
<dbReference type="Gene3D" id="1.10.510.10">
    <property type="entry name" value="Transferase(Phosphotransferase) domain 1"/>
    <property type="match status" value="1"/>
</dbReference>
<dbReference type="SMART" id="SM00220">
    <property type="entry name" value="S_TKc"/>
    <property type="match status" value="1"/>
</dbReference>
<dbReference type="PROSITE" id="PS50011">
    <property type="entry name" value="PROTEIN_KINASE_DOM"/>
    <property type="match status" value="1"/>
</dbReference>
<dbReference type="FunFam" id="1.10.510.10:FF:000571">
    <property type="entry name" value="Maternal embryonic leucine zipper kinase"/>
    <property type="match status" value="1"/>
</dbReference>
<gene>
    <name evidence="4" type="ORF">M427DRAFT_213103</name>
</gene>
<dbReference type="GO" id="GO:0004672">
    <property type="term" value="F:protein kinase activity"/>
    <property type="evidence" value="ECO:0007669"/>
    <property type="project" value="InterPro"/>
</dbReference>
<reference evidence="4 5" key="1">
    <citation type="journal article" date="2015" name="Genome Biol. Evol.">
        <title>Phylogenomic analyses indicate that early fungi evolved digesting cell walls of algal ancestors of land plants.</title>
        <authorList>
            <person name="Chang Y."/>
            <person name="Wang S."/>
            <person name="Sekimoto S."/>
            <person name="Aerts A.L."/>
            <person name="Choi C."/>
            <person name="Clum A."/>
            <person name="LaButti K.M."/>
            <person name="Lindquist E.A."/>
            <person name="Yee Ngan C."/>
            <person name="Ohm R.A."/>
            <person name="Salamov A.A."/>
            <person name="Grigoriev I.V."/>
            <person name="Spatafora J.W."/>
            <person name="Berbee M.L."/>
        </authorList>
    </citation>
    <scope>NUCLEOTIDE SEQUENCE [LARGE SCALE GENOMIC DNA]</scope>
    <source>
        <strain evidence="4 5">JEL478</strain>
    </source>
</reference>
<evidence type="ECO:0000256" key="1">
    <source>
        <dbReference type="ARBA" id="ARBA00022741"/>
    </source>
</evidence>
<dbReference type="OrthoDB" id="40902at2759"/>
<dbReference type="Proteomes" id="UP000070544">
    <property type="component" value="Unassembled WGS sequence"/>
</dbReference>
<evidence type="ECO:0000313" key="5">
    <source>
        <dbReference type="Proteomes" id="UP000070544"/>
    </source>
</evidence>
<protein>
    <submittedName>
        <fullName evidence="4">Pkinase-domain-containing protein</fullName>
    </submittedName>
</protein>
<keyword evidence="4" id="KW-0808">Transferase</keyword>
<keyword evidence="2" id="KW-0067">ATP-binding</keyword>
<dbReference type="AlphaFoldDB" id="A0A138ZZ36"/>
<dbReference type="InterPro" id="IPR011009">
    <property type="entry name" value="Kinase-like_dom_sf"/>
</dbReference>
<dbReference type="InterPro" id="IPR008271">
    <property type="entry name" value="Ser/Thr_kinase_AS"/>
</dbReference>
<proteinExistence type="predicted"/>
<dbReference type="Pfam" id="PF00069">
    <property type="entry name" value="Pkinase"/>
    <property type="match status" value="1"/>
</dbReference>
<name>A0A138ZZ36_GONPJ</name>
<keyword evidence="1" id="KW-0547">Nucleotide-binding</keyword>
<organism evidence="4 5">
    <name type="scientific">Gonapodya prolifera (strain JEL478)</name>
    <name type="common">Monoblepharis prolifera</name>
    <dbReference type="NCBI Taxonomy" id="1344416"/>
    <lineage>
        <taxon>Eukaryota</taxon>
        <taxon>Fungi</taxon>
        <taxon>Fungi incertae sedis</taxon>
        <taxon>Chytridiomycota</taxon>
        <taxon>Chytridiomycota incertae sedis</taxon>
        <taxon>Monoblepharidomycetes</taxon>
        <taxon>Monoblepharidales</taxon>
        <taxon>Gonapodyaceae</taxon>
        <taxon>Gonapodya</taxon>
    </lineage>
</organism>
<dbReference type="InterPro" id="IPR000719">
    <property type="entry name" value="Prot_kinase_dom"/>
</dbReference>
<evidence type="ECO:0000256" key="2">
    <source>
        <dbReference type="ARBA" id="ARBA00022840"/>
    </source>
</evidence>
<keyword evidence="4" id="KW-0418">Kinase</keyword>
<evidence type="ECO:0000313" key="4">
    <source>
        <dbReference type="EMBL" id="KXS09772.1"/>
    </source>
</evidence>
<dbReference type="CDD" id="cd05117">
    <property type="entry name" value="STKc_CAMK"/>
    <property type="match status" value="1"/>
</dbReference>
<dbReference type="EMBL" id="KQ965850">
    <property type="protein sequence ID" value="KXS09772.1"/>
    <property type="molecule type" value="Genomic_DNA"/>
</dbReference>
<dbReference type="PANTHER" id="PTHR24347">
    <property type="entry name" value="SERINE/THREONINE-PROTEIN KINASE"/>
    <property type="match status" value="1"/>
</dbReference>
<keyword evidence="5" id="KW-1185">Reference proteome</keyword>
<feature type="domain" description="Protein kinase" evidence="3">
    <location>
        <begin position="1"/>
        <end position="259"/>
    </location>
</feature>
<dbReference type="GO" id="GO:0005524">
    <property type="term" value="F:ATP binding"/>
    <property type="evidence" value="ECO:0007669"/>
    <property type="project" value="UniProtKB-KW"/>
</dbReference>
<dbReference type="OMA" id="PWITSGC"/>
<evidence type="ECO:0000259" key="3">
    <source>
        <dbReference type="PROSITE" id="PS50011"/>
    </source>
</evidence>